<reference evidence="1" key="1">
    <citation type="submission" date="2021-10" db="EMBL/GenBank/DDBJ databases">
        <title>Tropical sea cucumber genome reveals ecological adaptation and Cuvierian tubules defense mechanism.</title>
        <authorList>
            <person name="Chen T."/>
        </authorList>
    </citation>
    <scope>NUCLEOTIDE SEQUENCE</scope>
    <source>
        <strain evidence="1">Nanhai2018</strain>
        <tissue evidence="1">Muscle</tissue>
    </source>
</reference>
<name>A0A9Q1HKH4_HOLLE</name>
<accession>A0A9Q1HKH4</accession>
<proteinExistence type="predicted"/>
<evidence type="ECO:0000313" key="1">
    <source>
        <dbReference type="EMBL" id="KAJ8048388.1"/>
    </source>
</evidence>
<gene>
    <name evidence="1" type="ORF">HOLleu_00678</name>
</gene>
<sequence>MYLVEVLFVNALIIFRSCDPARRKPFRADKFRNAIIAGLLEGHHNTSQRASRRSLERPVRLEERQFWGYHPEVKKDGRRSRQDCVVCSDRKIKRHQT</sequence>
<dbReference type="EMBL" id="JAIZAY010000001">
    <property type="protein sequence ID" value="KAJ8048388.1"/>
    <property type="molecule type" value="Genomic_DNA"/>
</dbReference>
<protein>
    <submittedName>
        <fullName evidence="1">Uncharacterized protein</fullName>
    </submittedName>
</protein>
<dbReference type="Proteomes" id="UP001152320">
    <property type="component" value="Chromosome 1"/>
</dbReference>
<dbReference type="AlphaFoldDB" id="A0A9Q1HKH4"/>
<organism evidence="1 2">
    <name type="scientific">Holothuria leucospilota</name>
    <name type="common">Black long sea cucumber</name>
    <name type="synonym">Mertensiothuria leucospilota</name>
    <dbReference type="NCBI Taxonomy" id="206669"/>
    <lineage>
        <taxon>Eukaryota</taxon>
        <taxon>Metazoa</taxon>
        <taxon>Echinodermata</taxon>
        <taxon>Eleutherozoa</taxon>
        <taxon>Echinozoa</taxon>
        <taxon>Holothuroidea</taxon>
        <taxon>Aspidochirotacea</taxon>
        <taxon>Aspidochirotida</taxon>
        <taxon>Holothuriidae</taxon>
        <taxon>Holothuria</taxon>
    </lineage>
</organism>
<evidence type="ECO:0000313" key="2">
    <source>
        <dbReference type="Proteomes" id="UP001152320"/>
    </source>
</evidence>
<comment type="caution">
    <text evidence="1">The sequence shown here is derived from an EMBL/GenBank/DDBJ whole genome shotgun (WGS) entry which is preliminary data.</text>
</comment>
<keyword evidence="2" id="KW-1185">Reference proteome</keyword>